<dbReference type="EMBL" id="BT086020">
    <property type="protein sequence ID" value="ACR36373.1"/>
    <property type="molecule type" value="mRNA"/>
</dbReference>
<reference evidence="2" key="2">
    <citation type="submission" date="2012-06" db="EMBL/GenBank/DDBJ databases">
        <authorList>
            <person name="Yu Y."/>
            <person name="Currie J."/>
            <person name="Lomeli R."/>
            <person name="Angelova A."/>
            <person name="Collura K."/>
            <person name="Wissotski M."/>
            <person name="Campos D."/>
            <person name="Kudrna D."/>
            <person name="Golser W."/>
            <person name="Ashely E."/>
            <person name="Descour A."/>
            <person name="Fernandes J."/>
            <person name="Soderlund C."/>
            <person name="Walbot V."/>
        </authorList>
    </citation>
    <scope>NUCLEOTIDE SEQUENCE</scope>
    <source>
        <strain evidence="2">B73</strain>
    </source>
</reference>
<feature type="compositionally biased region" description="Low complexity" evidence="1">
    <location>
        <begin position="68"/>
        <end position="83"/>
    </location>
</feature>
<name>C4J5C3_MAIZE</name>
<organism evidence="2">
    <name type="scientific">Zea mays</name>
    <name type="common">Maize</name>
    <dbReference type="NCBI Taxonomy" id="4577"/>
    <lineage>
        <taxon>Eukaryota</taxon>
        <taxon>Viridiplantae</taxon>
        <taxon>Streptophyta</taxon>
        <taxon>Embryophyta</taxon>
        <taxon>Tracheophyta</taxon>
        <taxon>Spermatophyta</taxon>
        <taxon>Magnoliopsida</taxon>
        <taxon>Liliopsida</taxon>
        <taxon>Poales</taxon>
        <taxon>Poaceae</taxon>
        <taxon>PACMAD clade</taxon>
        <taxon>Panicoideae</taxon>
        <taxon>Andropogonodae</taxon>
        <taxon>Andropogoneae</taxon>
        <taxon>Tripsacinae</taxon>
        <taxon>Zea</taxon>
    </lineage>
</organism>
<evidence type="ECO:0000313" key="2">
    <source>
        <dbReference type="EMBL" id="ACR36373.1"/>
    </source>
</evidence>
<feature type="region of interest" description="Disordered" evidence="1">
    <location>
        <begin position="62"/>
        <end position="83"/>
    </location>
</feature>
<protein>
    <submittedName>
        <fullName evidence="2">Uncharacterized protein</fullName>
    </submittedName>
</protein>
<accession>C4J5C3</accession>
<evidence type="ECO:0000256" key="1">
    <source>
        <dbReference type="SAM" id="MobiDB-lite"/>
    </source>
</evidence>
<proteinExistence type="evidence at transcript level"/>
<sequence length="83" mass="8667">METSPAPQPIPDRFRHCTSARSPYLLTTMSAKTGVGVKMLQLTMSTSISSGLTLALANTSSTAEKMTSSASSRAASRLRSGGM</sequence>
<dbReference type="AlphaFoldDB" id="C4J5C3"/>
<reference evidence="2" key="1">
    <citation type="journal article" date="2009" name="PLoS Genet.">
        <title>Sequencing, mapping, and analysis of 27,455 maize full-length cDNAs.</title>
        <authorList>
            <person name="Soderlund C."/>
            <person name="Descour A."/>
            <person name="Kudrna D."/>
            <person name="Bomhoff M."/>
            <person name="Boyd L."/>
            <person name="Currie J."/>
            <person name="Angelova A."/>
            <person name="Collura K."/>
            <person name="Wissotski M."/>
            <person name="Ashley E."/>
            <person name="Morrow D."/>
            <person name="Fernandes J."/>
            <person name="Walbot V."/>
            <person name="Yu Y."/>
        </authorList>
    </citation>
    <scope>NUCLEOTIDE SEQUENCE</scope>
    <source>
        <strain evidence="2">B73</strain>
    </source>
</reference>